<feature type="transmembrane region" description="Helical" evidence="1">
    <location>
        <begin position="20"/>
        <end position="43"/>
    </location>
</feature>
<feature type="transmembrane region" description="Helical" evidence="1">
    <location>
        <begin position="85"/>
        <end position="106"/>
    </location>
</feature>
<evidence type="ECO:0000313" key="3">
    <source>
        <dbReference type="Proteomes" id="UP001227101"/>
    </source>
</evidence>
<organism evidence="2 3">
    <name type="scientific">Amycolatopsis nalaikhensis</name>
    <dbReference type="NCBI Taxonomy" id="715472"/>
    <lineage>
        <taxon>Bacteria</taxon>
        <taxon>Bacillati</taxon>
        <taxon>Actinomycetota</taxon>
        <taxon>Actinomycetes</taxon>
        <taxon>Pseudonocardiales</taxon>
        <taxon>Pseudonocardiaceae</taxon>
        <taxon>Amycolatopsis</taxon>
    </lineage>
</organism>
<reference evidence="2 3" key="1">
    <citation type="submission" date="2023-06" db="EMBL/GenBank/DDBJ databases">
        <authorList>
            <person name="Oyuntsetseg B."/>
            <person name="Kim S.B."/>
        </authorList>
    </citation>
    <scope>NUCLEOTIDE SEQUENCE [LARGE SCALE GENOMIC DNA]</scope>
    <source>
        <strain evidence="2 3">2-2</strain>
    </source>
</reference>
<evidence type="ECO:0000313" key="2">
    <source>
        <dbReference type="EMBL" id="WIV59222.1"/>
    </source>
</evidence>
<keyword evidence="1" id="KW-1133">Transmembrane helix</keyword>
<dbReference type="RefSeq" id="WP_285456720.1">
    <property type="nucleotide sequence ID" value="NZ_CP127173.1"/>
</dbReference>
<keyword evidence="3" id="KW-1185">Reference proteome</keyword>
<keyword evidence="1" id="KW-0472">Membrane</keyword>
<feature type="transmembrane region" description="Helical" evidence="1">
    <location>
        <begin position="112"/>
        <end position="133"/>
    </location>
</feature>
<sequence>MTAQPPPPDARRLERATRIAWIGCATLGVVFVGFGLYSGIASVTSADRSMAAPDLIMALIGVGFGAITLVGAARLRRREPSGVRFASTILRFILVLAGGNLVFSLVNGLGQNWAHFVWSLVATVVAAVLVAALEQLRAALSPRPGG</sequence>
<dbReference type="Proteomes" id="UP001227101">
    <property type="component" value="Chromosome"/>
</dbReference>
<accession>A0ABY8XUC4</accession>
<gene>
    <name evidence="2" type="ORF">QP939_11625</name>
</gene>
<proteinExistence type="predicted"/>
<dbReference type="EMBL" id="CP127173">
    <property type="protein sequence ID" value="WIV59222.1"/>
    <property type="molecule type" value="Genomic_DNA"/>
</dbReference>
<protein>
    <recommendedName>
        <fullName evidence="4">Integral membrane protein</fullName>
    </recommendedName>
</protein>
<name>A0ABY8XUC4_9PSEU</name>
<evidence type="ECO:0008006" key="4">
    <source>
        <dbReference type="Google" id="ProtNLM"/>
    </source>
</evidence>
<keyword evidence="1" id="KW-0812">Transmembrane</keyword>
<evidence type="ECO:0000256" key="1">
    <source>
        <dbReference type="SAM" id="Phobius"/>
    </source>
</evidence>
<feature type="transmembrane region" description="Helical" evidence="1">
    <location>
        <begin position="55"/>
        <end position="73"/>
    </location>
</feature>